<dbReference type="EMBL" id="KQ981082">
    <property type="protein sequence ID" value="KYN09716.1"/>
    <property type="molecule type" value="Genomic_DNA"/>
</dbReference>
<evidence type="ECO:0000256" key="1">
    <source>
        <dbReference type="ARBA" id="ARBA00022598"/>
    </source>
</evidence>
<keyword evidence="7" id="KW-1185">Reference proteome</keyword>
<reference evidence="6 7" key="1">
    <citation type="submission" date="2015-09" db="EMBL/GenBank/DDBJ databases">
        <title>Trachymyrmex cornetzi WGS genome.</title>
        <authorList>
            <person name="Nygaard S."/>
            <person name="Hu H."/>
            <person name="Boomsma J."/>
            <person name="Zhang G."/>
        </authorList>
    </citation>
    <scope>NUCLEOTIDE SEQUENCE [LARGE SCALE GENOMIC DNA]</scope>
    <source>
        <strain evidence="6">Tcor2-1</strain>
        <tissue evidence="6">Whole body</tissue>
    </source>
</reference>
<keyword evidence="1 6" id="KW-0436">Ligase</keyword>
<evidence type="ECO:0000256" key="3">
    <source>
        <dbReference type="ARBA" id="ARBA00023098"/>
    </source>
</evidence>
<feature type="domain" description="AMP-dependent synthetase/ligase" evidence="5">
    <location>
        <begin position="591"/>
        <end position="881"/>
    </location>
</feature>
<dbReference type="GO" id="GO:0016020">
    <property type="term" value="C:membrane"/>
    <property type="evidence" value="ECO:0007669"/>
    <property type="project" value="TreeGrafter"/>
</dbReference>
<dbReference type="PANTHER" id="PTHR43272:SF32">
    <property type="entry name" value="AMP-DEPENDENT SYNTHETASE_LIGASE DOMAIN-CONTAINING PROTEIN"/>
    <property type="match status" value="1"/>
</dbReference>
<dbReference type="STRING" id="471704.A0A195DA21"/>
<protein>
    <recommendedName>
        <fullName evidence="4">long-chain-fatty-acid--CoA ligase</fullName>
        <ecNumber evidence="4">6.2.1.3</ecNumber>
    </recommendedName>
</protein>
<dbReference type="EC" id="6.2.1.3" evidence="4"/>
<evidence type="ECO:0000259" key="5">
    <source>
        <dbReference type="Pfam" id="PF00501"/>
    </source>
</evidence>
<accession>A0A195DA21</accession>
<evidence type="ECO:0000313" key="7">
    <source>
        <dbReference type="Proteomes" id="UP000078492"/>
    </source>
</evidence>
<dbReference type="SUPFAM" id="SSF56801">
    <property type="entry name" value="Acetyl-CoA synthetase-like"/>
    <property type="match status" value="3"/>
</dbReference>
<proteinExistence type="predicted"/>
<gene>
    <name evidence="6" type="ORF">ALC57_18237</name>
</gene>
<sequence length="1474" mass="163967">MIRSTRYASFSETGLDGPDQVLLTDADTTCNADGRVRIKLDNNESNSYLPVSIPGVLTRTAKLYPDHIALVSRPDVNGKRTTYTFQEYESTVRIVAKAFLKLGLERYHSVCIIGFNSPEWFIAELAAIYAGGIATGIYTTNSPEACQYCAEHSRANIIVVEDEKQLLKILQIKHNLPHLKAIVQYNGIPTEKDILSWGDLLDIGKKESEDKLLSVLKTIGVNECCILVYTSGTVGNPKAVMLNHDNVLFNLRALLSMLRLKEKSEIIVSYLPLSHIAAQLIDIVINIMLASTVYFADSSALKGTLINTLLVAQPTFFIGVPRVWEKIYEKMQEKAHSNGVIKTWIAKWAKAQAFHYYTNKINGIDYKHWGYVFAKWLVFDKVKVALGLNKCHIFVTAAAPLNTDIKKYFLSLDMPLLEGYGMSECSGAHAIIDINKYSMDGVERTLPGLCTKLDNIDEHGEGEICMSGRHIFMGYLNAPEKTEEAKDKNGWLHSGDLGKLDSNGNLIITGRIKDLIITSGGENVAPYNIEQSILSEIPYLSNATVIGDRRKYLTVLVTLKSHMNEETGAPLDTLAPDVLKWAQSIGSSTKTVTEVINSRDTAWGDLLDIGKKESEDKLLSVLETIGVNECCILVYTSGTVGNPKAVMLNHDNVLFNLRALLSMLRLKEKSEIIVSYLPLSHIAAQLIDIVINIMLASTVYFADSSALKGTLINTLLVAQPTFFIGVPRVWEKIYEKMQEKAHSNGVIKTWIAKWAKAQAFHYYTNKINGIDYKHWGYVFAKWLVFDKVKAALGLNKCHNFVTAAAPLNTDIKKYFLSLDMPLLEAYGMSECGAHAIIDINKYSMDGVERTLPGLCTKLDNIDEHGEGEICMSGRHIFMGYLNAPEKTEEAKDKNGWLHSGDLGKLDSNGKLFITGRIKDLIITSGGENVTSYNIEQSILSELPYLSNAMVIGDRRKYLTVLITLKSKMNEKTGAPLDTLAPDVLKWAHSIDSSAKTVTEVINSRDTAWSDLLDIGTRESENKLSYVLKTIGVNECCIVVYTSGTVGNPKAVMLNHDNVLFNMRTLVPVLHMKEKSEVIVSYLPLSHIAAQLIDVILNIRLASTVYFADQSALKGTLINTLLVAQPTIFLGVPRVWEKIYGKMQEKAYSNGVIKTWIAKWAKEQALRYYTNKINGIDCKQWGYVFAKWLVFDKVKAALGLNKCYLCITGAAPINIDIKRYFLSLDIPLIEMYGMSECAGPHTINDFKNYSMVGVGKSAPGLYIKLDNINEHGEGEVCMSGRHIFMGYLKRIEEAKDKDGWLHTGDFGKFDSNGNLFITGRIKELVITSGGENVTSYNIEQAILSELSYLSNAMVIGDQRKYLTVLVTLKSNMNEETGAPLDTLAPDVLKWAQSIGSSAKTVTEVINSRDVVVYGEIDKAIKRANMQAISNAQKVQKFEILPHDFSIPTGELGPTLKLKRNVVQKIYADLIDKMYE</sequence>
<dbReference type="GO" id="GO:0004467">
    <property type="term" value="F:long-chain fatty acid-CoA ligase activity"/>
    <property type="evidence" value="ECO:0007669"/>
    <property type="project" value="UniProtKB-EC"/>
</dbReference>
<evidence type="ECO:0000256" key="4">
    <source>
        <dbReference type="ARBA" id="ARBA00026121"/>
    </source>
</evidence>
<keyword evidence="3" id="KW-0443">Lipid metabolism</keyword>
<dbReference type="Proteomes" id="UP000078492">
    <property type="component" value="Unassembled WGS sequence"/>
</dbReference>
<dbReference type="GO" id="GO:0005783">
    <property type="term" value="C:endoplasmic reticulum"/>
    <property type="evidence" value="ECO:0007669"/>
    <property type="project" value="TreeGrafter"/>
</dbReference>
<dbReference type="InterPro" id="IPR042099">
    <property type="entry name" value="ANL_N_sf"/>
</dbReference>
<name>A0A195DA21_9HYME</name>
<keyword evidence="2" id="KW-0276">Fatty acid metabolism</keyword>
<feature type="domain" description="AMP-dependent synthetase/ligase" evidence="5">
    <location>
        <begin position="992"/>
        <end position="1287"/>
    </location>
</feature>
<evidence type="ECO:0000256" key="2">
    <source>
        <dbReference type="ARBA" id="ARBA00022832"/>
    </source>
</evidence>
<evidence type="ECO:0000313" key="6">
    <source>
        <dbReference type="EMBL" id="KYN09716.1"/>
    </source>
</evidence>
<dbReference type="Pfam" id="PF00501">
    <property type="entry name" value="AMP-binding"/>
    <property type="match status" value="3"/>
</dbReference>
<dbReference type="PANTHER" id="PTHR43272">
    <property type="entry name" value="LONG-CHAIN-FATTY-ACID--COA LIGASE"/>
    <property type="match status" value="1"/>
</dbReference>
<dbReference type="Gene3D" id="3.40.50.12780">
    <property type="entry name" value="N-terminal domain of ligase-like"/>
    <property type="match status" value="3"/>
</dbReference>
<dbReference type="Pfam" id="PF23562">
    <property type="entry name" value="AMP-binding_C_3"/>
    <property type="match status" value="2"/>
</dbReference>
<feature type="domain" description="AMP-dependent synthetase/ligase" evidence="5">
    <location>
        <begin position="58"/>
        <end position="476"/>
    </location>
</feature>
<organism evidence="6 7">
    <name type="scientific">Trachymyrmex cornetzi</name>
    <dbReference type="NCBI Taxonomy" id="471704"/>
    <lineage>
        <taxon>Eukaryota</taxon>
        <taxon>Metazoa</taxon>
        <taxon>Ecdysozoa</taxon>
        <taxon>Arthropoda</taxon>
        <taxon>Hexapoda</taxon>
        <taxon>Insecta</taxon>
        <taxon>Pterygota</taxon>
        <taxon>Neoptera</taxon>
        <taxon>Endopterygota</taxon>
        <taxon>Hymenoptera</taxon>
        <taxon>Apocrita</taxon>
        <taxon>Aculeata</taxon>
        <taxon>Formicoidea</taxon>
        <taxon>Formicidae</taxon>
        <taxon>Myrmicinae</taxon>
        <taxon>Trachymyrmex</taxon>
    </lineage>
</organism>
<dbReference type="InterPro" id="IPR000873">
    <property type="entry name" value="AMP-dep_synth/lig_dom"/>
</dbReference>